<dbReference type="AlphaFoldDB" id="A0A139A8Z1"/>
<proteinExistence type="predicted"/>
<dbReference type="EMBL" id="KQ965781">
    <property type="protein sequence ID" value="KXS13148.1"/>
    <property type="molecule type" value="Genomic_DNA"/>
</dbReference>
<protein>
    <submittedName>
        <fullName evidence="1">Uncharacterized protein</fullName>
    </submittedName>
</protein>
<keyword evidence="2" id="KW-1185">Reference proteome</keyword>
<evidence type="ECO:0000313" key="1">
    <source>
        <dbReference type="EMBL" id="KXS13148.1"/>
    </source>
</evidence>
<organism evidence="1 2">
    <name type="scientific">Gonapodya prolifera (strain JEL478)</name>
    <name type="common">Monoblepharis prolifera</name>
    <dbReference type="NCBI Taxonomy" id="1344416"/>
    <lineage>
        <taxon>Eukaryota</taxon>
        <taxon>Fungi</taxon>
        <taxon>Fungi incertae sedis</taxon>
        <taxon>Chytridiomycota</taxon>
        <taxon>Chytridiomycota incertae sedis</taxon>
        <taxon>Monoblepharidomycetes</taxon>
        <taxon>Monoblepharidales</taxon>
        <taxon>Gonapodyaceae</taxon>
        <taxon>Gonapodya</taxon>
    </lineage>
</organism>
<name>A0A139A8Z1_GONPJ</name>
<gene>
    <name evidence="1" type="ORF">M427DRAFT_58869</name>
</gene>
<sequence length="273" mass="29976">MNLVLTDSGSVESITSVIQNALDAAIPFGSVKVSTMSVQSPFHVDQTVLLANVLQPHTIVFDLAEAFSPEAALFNALPWHWSRHALATLCVPGIRVLNIPLSSLYLFPNVVHFSTGTRTHGRVKDASTFRPQPKFDTGVDVLQKLETLYMGALDLLAPDSLMNLEAAIGEGRFPRLRKVYVTYYTGDLGEDDADEPPVPSLLCDLAHLHSAFPTVSVTVMIRTRSDMQRFHELYINKAHAGSLQGVDVVLGREMQVVVESSVPGGTVRIWRRT</sequence>
<reference evidence="1 2" key="1">
    <citation type="journal article" date="2015" name="Genome Biol. Evol.">
        <title>Phylogenomic analyses indicate that early fungi evolved digesting cell walls of algal ancestors of land plants.</title>
        <authorList>
            <person name="Chang Y."/>
            <person name="Wang S."/>
            <person name="Sekimoto S."/>
            <person name="Aerts A.L."/>
            <person name="Choi C."/>
            <person name="Clum A."/>
            <person name="LaButti K.M."/>
            <person name="Lindquist E.A."/>
            <person name="Yee Ngan C."/>
            <person name="Ohm R.A."/>
            <person name="Salamov A.A."/>
            <person name="Grigoriev I.V."/>
            <person name="Spatafora J.W."/>
            <person name="Berbee M.L."/>
        </authorList>
    </citation>
    <scope>NUCLEOTIDE SEQUENCE [LARGE SCALE GENOMIC DNA]</scope>
    <source>
        <strain evidence="1 2">JEL478</strain>
    </source>
</reference>
<dbReference type="Proteomes" id="UP000070544">
    <property type="component" value="Unassembled WGS sequence"/>
</dbReference>
<evidence type="ECO:0000313" key="2">
    <source>
        <dbReference type="Proteomes" id="UP000070544"/>
    </source>
</evidence>
<accession>A0A139A8Z1</accession>